<dbReference type="AlphaFoldDB" id="A0AAD5TSY9"/>
<keyword evidence="2" id="KW-0677">Repeat</keyword>
<dbReference type="InterPro" id="IPR001680">
    <property type="entry name" value="WD40_rpt"/>
</dbReference>
<evidence type="ECO:0000256" key="4">
    <source>
        <dbReference type="ARBA" id="ARBA00040390"/>
    </source>
</evidence>
<comment type="similarity">
    <text evidence="3">Belongs to the WD repeat STRAP family.</text>
</comment>
<reference evidence="6" key="1">
    <citation type="submission" date="2020-05" db="EMBL/GenBank/DDBJ databases">
        <title>Phylogenomic resolution of chytrid fungi.</title>
        <authorList>
            <person name="Stajich J.E."/>
            <person name="Amses K."/>
            <person name="Simmons R."/>
            <person name="Seto K."/>
            <person name="Myers J."/>
            <person name="Bonds A."/>
            <person name="Quandt C.A."/>
            <person name="Barry K."/>
            <person name="Liu P."/>
            <person name="Grigoriev I."/>
            <person name="Longcore J.E."/>
            <person name="James T.Y."/>
        </authorList>
    </citation>
    <scope>NUCLEOTIDE SEQUENCE</scope>
    <source>
        <strain evidence="6">JEL0476</strain>
    </source>
</reference>
<evidence type="ECO:0000256" key="3">
    <source>
        <dbReference type="ARBA" id="ARBA00038394"/>
    </source>
</evidence>
<proteinExistence type="inferred from homology"/>
<accession>A0AAD5TSY9</accession>
<sequence length="84" mass="9370">DLIFTTSKDNKPNIWYSHNGEKLGTFDGHKGTVWDIACDHLSKTALSAGADSTMRLWDVQTGKSLFVWKFVSGCRSVDYSQGEI</sequence>
<dbReference type="GO" id="GO:0002183">
    <property type="term" value="P:cytoplasmic translational initiation"/>
    <property type="evidence" value="ECO:0007669"/>
    <property type="project" value="TreeGrafter"/>
</dbReference>
<dbReference type="Proteomes" id="UP001211065">
    <property type="component" value="Unassembled WGS sequence"/>
</dbReference>
<dbReference type="InterPro" id="IPR015943">
    <property type="entry name" value="WD40/YVTN_repeat-like_dom_sf"/>
</dbReference>
<keyword evidence="7" id="KW-1185">Reference proteome</keyword>
<keyword evidence="6" id="KW-0396">Initiation factor</keyword>
<dbReference type="SUPFAM" id="SSF50978">
    <property type="entry name" value="WD40 repeat-like"/>
    <property type="match status" value="1"/>
</dbReference>
<dbReference type="GO" id="GO:0003723">
    <property type="term" value="F:RNA binding"/>
    <property type="evidence" value="ECO:0007669"/>
    <property type="project" value="TreeGrafter"/>
</dbReference>
<name>A0AAD5TSY9_9FUNG</name>
<comment type="caution">
    <text evidence="6">The sequence shown here is derived from an EMBL/GenBank/DDBJ whole genome shotgun (WGS) entry which is preliminary data.</text>
</comment>
<dbReference type="Pfam" id="PF00400">
    <property type="entry name" value="WD40"/>
    <property type="match status" value="1"/>
</dbReference>
<organism evidence="6 7">
    <name type="scientific">Clydaea vesicula</name>
    <dbReference type="NCBI Taxonomy" id="447962"/>
    <lineage>
        <taxon>Eukaryota</taxon>
        <taxon>Fungi</taxon>
        <taxon>Fungi incertae sedis</taxon>
        <taxon>Chytridiomycota</taxon>
        <taxon>Chytridiomycota incertae sedis</taxon>
        <taxon>Chytridiomycetes</taxon>
        <taxon>Lobulomycetales</taxon>
        <taxon>Lobulomycetaceae</taxon>
        <taxon>Clydaea</taxon>
    </lineage>
</organism>
<dbReference type="InterPro" id="IPR019775">
    <property type="entry name" value="WD40_repeat_CS"/>
</dbReference>
<evidence type="ECO:0000256" key="5">
    <source>
        <dbReference type="PROSITE-ProRule" id="PRU00221"/>
    </source>
</evidence>
<dbReference type="PANTHER" id="PTHR19877">
    <property type="entry name" value="EUKARYOTIC TRANSLATION INITIATION FACTOR 3 SUBUNIT I"/>
    <property type="match status" value="1"/>
</dbReference>
<evidence type="ECO:0000313" key="6">
    <source>
        <dbReference type="EMBL" id="KAJ3199947.1"/>
    </source>
</evidence>
<dbReference type="GO" id="GO:0003743">
    <property type="term" value="F:translation initiation factor activity"/>
    <property type="evidence" value="ECO:0007669"/>
    <property type="project" value="UniProtKB-KW"/>
</dbReference>
<dbReference type="PROSITE" id="PS50082">
    <property type="entry name" value="WD_REPEATS_2"/>
    <property type="match status" value="1"/>
</dbReference>
<dbReference type="GO" id="GO:0071541">
    <property type="term" value="C:eukaryotic translation initiation factor 3 complex, eIF3m"/>
    <property type="evidence" value="ECO:0007669"/>
    <property type="project" value="TreeGrafter"/>
</dbReference>
<dbReference type="SMART" id="SM00320">
    <property type="entry name" value="WD40"/>
    <property type="match status" value="1"/>
</dbReference>
<feature type="repeat" description="WD" evidence="5">
    <location>
        <begin position="26"/>
        <end position="67"/>
    </location>
</feature>
<feature type="non-terminal residue" evidence="6">
    <location>
        <position position="1"/>
    </location>
</feature>
<dbReference type="PANTHER" id="PTHR19877:SF1">
    <property type="entry name" value="EUKARYOTIC TRANSLATION INITIATION FACTOR 3 SUBUNIT I"/>
    <property type="match status" value="1"/>
</dbReference>
<evidence type="ECO:0000256" key="1">
    <source>
        <dbReference type="ARBA" id="ARBA00022574"/>
    </source>
</evidence>
<dbReference type="PROSITE" id="PS00678">
    <property type="entry name" value="WD_REPEATS_1"/>
    <property type="match status" value="1"/>
</dbReference>
<keyword evidence="1 5" id="KW-0853">WD repeat</keyword>
<dbReference type="EMBL" id="JADGJW010002004">
    <property type="protein sequence ID" value="KAJ3199947.1"/>
    <property type="molecule type" value="Genomic_DNA"/>
</dbReference>
<dbReference type="InterPro" id="IPR036322">
    <property type="entry name" value="WD40_repeat_dom_sf"/>
</dbReference>
<evidence type="ECO:0000313" key="7">
    <source>
        <dbReference type="Proteomes" id="UP001211065"/>
    </source>
</evidence>
<dbReference type="PROSITE" id="PS50294">
    <property type="entry name" value="WD_REPEATS_REGION"/>
    <property type="match status" value="1"/>
</dbReference>
<keyword evidence="6" id="KW-0648">Protein biosynthesis</keyword>
<gene>
    <name evidence="6" type="primary">TIF34</name>
    <name evidence="6" type="ORF">HK099_002950</name>
</gene>
<dbReference type="Gene3D" id="2.130.10.10">
    <property type="entry name" value="YVTN repeat-like/Quinoprotein amine dehydrogenase"/>
    <property type="match status" value="1"/>
</dbReference>
<protein>
    <recommendedName>
        <fullName evidence="4">Serine-threonine kinase receptor-associated protein</fullName>
    </recommendedName>
</protein>
<evidence type="ECO:0000256" key="2">
    <source>
        <dbReference type="ARBA" id="ARBA00022737"/>
    </source>
</evidence>